<organism evidence="1 2">
    <name type="scientific">Papaver somniferum</name>
    <name type="common">Opium poppy</name>
    <dbReference type="NCBI Taxonomy" id="3469"/>
    <lineage>
        <taxon>Eukaryota</taxon>
        <taxon>Viridiplantae</taxon>
        <taxon>Streptophyta</taxon>
        <taxon>Embryophyta</taxon>
        <taxon>Tracheophyta</taxon>
        <taxon>Spermatophyta</taxon>
        <taxon>Magnoliopsida</taxon>
        <taxon>Ranunculales</taxon>
        <taxon>Papaveraceae</taxon>
        <taxon>Papaveroideae</taxon>
        <taxon>Papaver</taxon>
    </lineage>
</organism>
<dbReference type="Gramene" id="RZC46828">
    <property type="protein sequence ID" value="RZC46828"/>
    <property type="gene ID" value="C5167_039772"/>
</dbReference>
<accession>A0A4Y7IH76</accession>
<name>A0A4Y7IH76_PAPSO</name>
<reference evidence="1 2" key="1">
    <citation type="journal article" date="2018" name="Science">
        <title>The opium poppy genome and morphinan production.</title>
        <authorList>
            <person name="Guo L."/>
            <person name="Winzer T."/>
            <person name="Yang X."/>
            <person name="Li Y."/>
            <person name="Ning Z."/>
            <person name="He Z."/>
            <person name="Teodor R."/>
            <person name="Lu Y."/>
            <person name="Bowser T.A."/>
            <person name="Graham I.A."/>
            <person name="Ye K."/>
        </authorList>
    </citation>
    <scope>NUCLEOTIDE SEQUENCE [LARGE SCALE GENOMIC DNA]</scope>
    <source>
        <strain evidence="2">cv. HN1</strain>
        <tissue evidence="1">Leaves</tissue>
    </source>
</reference>
<sequence length="50" mass="6088">GGGIIQGKLSQQTRWDRDERVRWIHPKHAYSKEVRCINGEPFRFRFRFEV</sequence>
<evidence type="ECO:0000313" key="1">
    <source>
        <dbReference type="EMBL" id="RZC46828.1"/>
    </source>
</evidence>
<proteinExistence type="predicted"/>
<protein>
    <submittedName>
        <fullName evidence="1">Uncharacterized protein</fullName>
    </submittedName>
</protein>
<dbReference type="Proteomes" id="UP000316621">
    <property type="component" value="Chromosome 1"/>
</dbReference>
<dbReference type="AlphaFoldDB" id="A0A4Y7IH76"/>
<feature type="non-terminal residue" evidence="1">
    <location>
        <position position="1"/>
    </location>
</feature>
<keyword evidence="2" id="KW-1185">Reference proteome</keyword>
<gene>
    <name evidence="1" type="ORF">C5167_039772</name>
</gene>
<dbReference type="EMBL" id="CM010715">
    <property type="protein sequence ID" value="RZC46828.1"/>
    <property type="molecule type" value="Genomic_DNA"/>
</dbReference>
<evidence type="ECO:0000313" key="2">
    <source>
        <dbReference type="Proteomes" id="UP000316621"/>
    </source>
</evidence>